<dbReference type="PANTHER" id="PTHR34822">
    <property type="entry name" value="GRPB DOMAIN PROTEIN (AFU_ORTHOLOGUE AFUA_1G01530)"/>
    <property type="match status" value="1"/>
</dbReference>
<dbReference type="Gene3D" id="3.30.460.10">
    <property type="entry name" value="Beta Polymerase, domain 2"/>
    <property type="match status" value="1"/>
</dbReference>
<protein>
    <submittedName>
        <fullName evidence="1">GrpB family protein</fullName>
    </submittedName>
</protein>
<keyword evidence="2" id="KW-1185">Reference proteome</keyword>
<reference evidence="1 2" key="1">
    <citation type="submission" date="2023-03" db="EMBL/GenBank/DDBJ databases">
        <title>Bacillus Genome Sequencing.</title>
        <authorList>
            <person name="Dunlap C."/>
        </authorList>
    </citation>
    <scope>NUCLEOTIDE SEQUENCE [LARGE SCALE GENOMIC DNA]</scope>
    <source>
        <strain evidence="1 2">BD-525</strain>
    </source>
</reference>
<gene>
    <name evidence="1" type="ORF">P4H66_10840</name>
</gene>
<comment type="caution">
    <text evidence="1">The sequence shown here is derived from an EMBL/GenBank/DDBJ whole genome shotgun (WGS) entry which is preliminary data.</text>
</comment>
<dbReference type="PANTHER" id="PTHR34822:SF1">
    <property type="entry name" value="GRPB FAMILY PROTEIN"/>
    <property type="match status" value="1"/>
</dbReference>
<proteinExistence type="predicted"/>
<dbReference type="InterPro" id="IPR043519">
    <property type="entry name" value="NT_sf"/>
</dbReference>
<sequence length="173" mass="19994">MEIDETITVVPYDDQWVDVFKNEKTTLLNIFGTDAVEIEHFGSTSVRGMVAKPIVDILIGVSSLKLDESILHQLQQRNYENFGEAGVEGRLYFRKRAEHAFNLAVVIFQGEHWVNNIQIRDYLRTHPQVAEQYSMHKRESIQKGITTLLAYSDEKAEFVQSVLRQAKKYSMEN</sequence>
<evidence type="ECO:0000313" key="1">
    <source>
        <dbReference type="EMBL" id="MEC0240346.1"/>
    </source>
</evidence>
<dbReference type="InterPro" id="IPR007344">
    <property type="entry name" value="GrpB/CoaE"/>
</dbReference>
<evidence type="ECO:0000313" key="2">
    <source>
        <dbReference type="Proteomes" id="UP001344632"/>
    </source>
</evidence>
<dbReference type="EMBL" id="JARLKZ010000006">
    <property type="protein sequence ID" value="MEC0240346.1"/>
    <property type="molecule type" value="Genomic_DNA"/>
</dbReference>
<organism evidence="1 2">
    <name type="scientific">Paenibacillus dokdonensis</name>
    <dbReference type="NCBI Taxonomy" id="2567944"/>
    <lineage>
        <taxon>Bacteria</taxon>
        <taxon>Bacillati</taxon>
        <taxon>Bacillota</taxon>
        <taxon>Bacilli</taxon>
        <taxon>Bacillales</taxon>
        <taxon>Paenibacillaceae</taxon>
        <taxon>Paenibacillus</taxon>
    </lineage>
</organism>
<dbReference type="Pfam" id="PF04229">
    <property type="entry name" value="GrpB"/>
    <property type="match status" value="1"/>
</dbReference>
<dbReference type="SUPFAM" id="SSF81301">
    <property type="entry name" value="Nucleotidyltransferase"/>
    <property type="match status" value="1"/>
</dbReference>
<accession>A0ABU6GKT0</accession>
<name>A0ABU6GKT0_9BACL</name>
<dbReference type="Proteomes" id="UP001344632">
    <property type="component" value="Unassembled WGS sequence"/>
</dbReference>
<dbReference type="RefSeq" id="WP_326087990.1">
    <property type="nucleotide sequence ID" value="NZ_JARLKZ010000006.1"/>
</dbReference>